<feature type="domain" description="DUF7870" evidence="1">
    <location>
        <begin position="271"/>
        <end position="445"/>
    </location>
</feature>
<protein>
    <recommendedName>
        <fullName evidence="1">DUF7870 domain-containing protein</fullName>
    </recommendedName>
</protein>
<organism evidence="3 4">
    <name type="scientific">Vitis vinifera</name>
    <name type="common">Grape</name>
    <dbReference type="NCBI Taxonomy" id="29760"/>
    <lineage>
        <taxon>Eukaryota</taxon>
        <taxon>Viridiplantae</taxon>
        <taxon>Streptophyta</taxon>
        <taxon>Embryophyta</taxon>
        <taxon>Tracheophyta</taxon>
        <taxon>Spermatophyta</taxon>
        <taxon>Magnoliopsida</taxon>
        <taxon>eudicotyledons</taxon>
        <taxon>Gunneridae</taxon>
        <taxon>Pentapetalae</taxon>
        <taxon>rosids</taxon>
        <taxon>Vitales</taxon>
        <taxon>Vitaceae</taxon>
        <taxon>Viteae</taxon>
        <taxon>Vitis</taxon>
    </lineage>
</organism>
<dbReference type="Pfam" id="PF25276">
    <property type="entry name" value="DUF7870"/>
    <property type="match status" value="1"/>
</dbReference>
<dbReference type="EMBL" id="QGNW01000687">
    <property type="protein sequence ID" value="RVW65644.1"/>
    <property type="molecule type" value="Genomic_DNA"/>
</dbReference>
<dbReference type="PANTHER" id="PTHR33597">
    <property type="entry name" value="OS02G0760400 PROTEIN"/>
    <property type="match status" value="1"/>
</dbReference>
<accession>A0A438G0C4</accession>
<evidence type="ECO:0000259" key="1">
    <source>
        <dbReference type="Pfam" id="PF25276"/>
    </source>
</evidence>
<evidence type="ECO:0000313" key="3">
    <source>
        <dbReference type="EMBL" id="RVW65644.1"/>
    </source>
</evidence>
<dbReference type="EMBL" id="QGNW01001095">
    <property type="protein sequence ID" value="RVW56101.1"/>
    <property type="molecule type" value="Genomic_DNA"/>
</dbReference>
<dbReference type="OrthoDB" id="1919622at2759"/>
<dbReference type="InterPro" id="IPR057192">
    <property type="entry name" value="DUF7870"/>
</dbReference>
<name>A0A438G0C4_VITVI</name>
<dbReference type="AlphaFoldDB" id="A0A438G0C4"/>
<sequence>MVEEMEGQRIKNLMLPWFRVKSTRVALVGGNHTAASSVAIDTSMAMELVSGFHAKLHDPVNLLHGIKPAADTQLLVTRFPDSGLFLKVVGRSLLISLVILSIPLFGSILGGSSPSEPDSTNVELLPVLFHDLMNEGLLKMGDKSLFVSGASDQAAYESRVISDNKMDLISVSDFERQSSIPEATVDFAFVHDFSATATFIDRTLKIGGIAVVQLSNDASVAFDKPSNYRIVYLRRFDSTVVAMRKTDHTQTNSRTQRRLCGLSSEAKKAALKNLEDVLLEPPRAASRKSSSYLKRTKYLPDLTGDSLESYPRRVFIHVGPPETDEGKNVRWFASHYPTRNRDFEMYKIETTTEESKGKEEAELGMSEWLRKNVKEEEYVVMKAEAEVVEEMVKSKAIGLVDELFLECKPQSLNNRKSNTGGRAYWECLALYGQLRDEGVAVHQWWS</sequence>
<comment type="caution">
    <text evidence="3">The sequence shown here is derived from an EMBL/GenBank/DDBJ whole genome shotgun (WGS) entry which is preliminary data.</text>
</comment>
<evidence type="ECO:0000313" key="4">
    <source>
        <dbReference type="Proteomes" id="UP000288805"/>
    </source>
</evidence>
<proteinExistence type="predicted"/>
<dbReference type="PANTHER" id="PTHR33597:SF11">
    <property type="entry name" value="OS07G0620600 PROTEIN"/>
    <property type="match status" value="1"/>
</dbReference>
<gene>
    <name evidence="3" type="ORF">CK203_033119</name>
    <name evidence="2" type="ORF">CK203_105435</name>
</gene>
<dbReference type="Proteomes" id="UP000288805">
    <property type="component" value="Unassembled WGS sequence"/>
</dbReference>
<evidence type="ECO:0000313" key="2">
    <source>
        <dbReference type="EMBL" id="RVW56101.1"/>
    </source>
</evidence>
<reference evidence="3 4" key="1">
    <citation type="journal article" date="2018" name="PLoS Genet.">
        <title>Population sequencing reveals clonal diversity and ancestral inbreeding in the grapevine cultivar Chardonnay.</title>
        <authorList>
            <person name="Roach M.J."/>
            <person name="Johnson D.L."/>
            <person name="Bohlmann J."/>
            <person name="van Vuuren H.J."/>
            <person name="Jones S.J."/>
            <person name="Pretorius I.S."/>
            <person name="Schmidt S.A."/>
            <person name="Borneman A.R."/>
        </authorList>
    </citation>
    <scope>NUCLEOTIDE SEQUENCE [LARGE SCALE GENOMIC DNA]</scope>
    <source>
        <strain evidence="4">cv. Chardonnay</strain>
        <strain evidence="3">I10V1</strain>
        <tissue evidence="3">Leaf</tissue>
    </source>
</reference>